<evidence type="ECO:0000256" key="8">
    <source>
        <dbReference type="ARBA" id="ARBA00038091"/>
    </source>
</evidence>
<dbReference type="CDD" id="cd02440">
    <property type="entry name" value="AdoMet_MTases"/>
    <property type="match status" value="1"/>
</dbReference>
<dbReference type="PANTHER" id="PTHR42873:SF1">
    <property type="entry name" value="S-ADENOSYLMETHIONINE-DEPENDENT METHYLTRANSFERASE DOMAIN-CONTAINING PROTEIN"/>
    <property type="match status" value="1"/>
</dbReference>
<dbReference type="RefSeq" id="WP_155700749.1">
    <property type="nucleotide sequence ID" value="NZ_CP034235.1"/>
</dbReference>
<comment type="subcellular location">
    <subcellularLocation>
        <location evidence="1">Cytoplasm</location>
    </subcellularLocation>
</comment>
<dbReference type="KEGG" id="ppsc:EHS13_12885"/>
<dbReference type="GO" id="GO:0032259">
    <property type="term" value="P:methylation"/>
    <property type="evidence" value="ECO:0007669"/>
    <property type="project" value="UniProtKB-KW"/>
</dbReference>
<name>A0A6B8RJF6_9BACL</name>
<dbReference type="SUPFAM" id="SSF53335">
    <property type="entry name" value="S-adenosyl-L-methionine-dependent methyltransferases"/>
    <property type="match status" value="1"/>
</dbReference>
<proteinExistence type="inferred from homology"/>
<keyword evidence="2" id="KW-0963">Cytoplasm</keyword>
<sequence length="454" mass="51121">MAAVYLQRKRKKRLEQGQPWIFQNEVDRVEGEPQVGSLVSVLSHIGQFLAVGYYNPKSQIVVRVVSYKPLEAMSKAFFVERFQQCLALRTRFIKQGDAYRLVYGEADFLPGLIVDKFADVLVVQILTLGMDTCRQQIVDALVEVMQPAGIYERSDVSIRELEGLEQVKGNLYGETPQFVTINENSLQIEVDIYEGQKTGYFFDQRENRAAIAPLMLGWGKKSGIELKERELEGKLELVPVNANDKIVTFPYWDGAAVLECFSHTGSFTLNACVNGAKKVTCLDISERAIESAKRNMKLNGFEDRVEYVVADAFEYLREQVRGLDLRKSRSTAAEKKQDTSKPLEAQGRTWDVVILDPPAFAKTRSAVEGASRGYKDINLHGMKLVNEGGFLVTASCSFHMRPELFLQTIQEAAIDAGKILRLVEFRGAGKDHPQILGVEEGHYLKFAIFEVRSK</sequence>
<keyword evidence="7" id="KW-0694">RNA-binding</keyword>
<evidence type="ECO:0000313" key="10">
    <source>
        <dbReference type="EMBL" id="QGQ95712.1"/>
    </source>
</evidence>
<accession>A0A6B8RJF6</accession>
<evidence type="ECO:0000256" key="4">
    <source>
        <dbReference type="ARBA" id="ARBA00022603"/>
    </source>
</evidence>
<evidence type="ECO:0000256" key="1">
    <source>
        <dbReference type="ARBA" id="ARBA00004496"/>
    </source>
</evidence>
<evidence type="ECO:0000256" key="6">
    <source>
        <dbReference type="ARBA" id="ARBA00022691"/>
    </source>
</evidence>
<dbReference type="Pfam" id="PF17785">
    <property type="entry name" value="PUA_3"/>
    <property type="match status" value="1"/>
</dbReference>
<dbReference type="InterPro" id="IPR025714">
    <property type="entry name" value="Methyltranfer_dom"/>
</dbReference>
<evidence type="ECO:0000256" key="5">
    <source>
        <dbReference type="ARBA" id="ARBA00022679"/>
    </source>
</evidence>
<dbReference type="OrthoDB" id="9805492at2"/>
<dbReference type="GO" id="GO:0008168">
    <property type="term" value="F:methyltransferase activity"/>
    <property type="evidence" value="ECO:0007669"/>
    <property type="project" value="UniProtKB-KW"/>
</dbReference>
<evidence type="ECO:0000259" key="9">
    <source>
        <dbReference type="SMART" id="SM00359"/>
    </source>
</evidence>
<dbReference type="InterPro" id="IPR029063">
    <property type="entry name" value="SAM-dependent_MTases_sf"/>
</dbReference>
<feature type="domain" description="PUA" evidence="9">
    <location>
        <begin position="2"/>
        <end position="87"/>
    </location>
</feature>
<dbReference type="Proteomes" id="UP000426246">
    <property type="component" value="Chromosome"/>
</dbReference>
<dbReference type="InterPro" id="IPR041532">
    <property type="entry name" value="RlmI-like_PUA"/>
</dbReference>
<dbReference type="PROSITE" id="PS50890">
    <property type="entry name" value="PUA"/>
    <property type="match status" value="1"/>
</dbReference>
<evidence type="ECO:0000313" key="11">
    <source>
        <dbReference type="Proteomes" id="UP000426246"/>
    </source>
</evidence>
<dbReference type="CDD" id="cd21153">
    <property type="entry name" value="PUA_RlmI"/>
    <property type="match status" value="1"/>
</dbReference>
<keyword evidence="3" id="KW-0698">rRNA processing</keyword>
<dbReference type="PANTHER" id="PTHR42873">
    <property type="entry name" value="RIBOSOMAL RNA LARGE SUBUNIT METHYLTRANSFERASE"/>
    <property type="match status" value="1"/>
</dbReference>
<keyword evidence="5 10" id="KW-0808">Transferase</keyword>
<dbReference type="SMART" id="SM00359">
    <property type="entry name" value="PUA"/>
    <property type="match status" value="1"/>
</dbReference>
<dbReference type="GO" id="GO:0006364">
    <property type="term" value="P:rRNA processing"/>
    <property type="evidence" value="ECO:0007669"/>
    <property type="project" value="UniProtKB-KW"/>
</dbReference>
<protein>
    <submittedName>
        <fullName evidence="10">Class I SAM-dependent rRNA methyltransferase</fullName>
    </submittedName>
</protein>
<dbReference type="AlphaFoldDB" id="A0A6B8RJF6"/>
<evidence type="ECO:0000256" key="7">
    <source>
        <dbReference type="ARBA" id="ARBA00022884"/>
    </source>
</evidence>
<organism evidence="10 11">
    <name type="scientific">Paenibacillus psychroresistens</name>
    <dbReference type="NCBI Taxonomy" id="1778678"/>
    <lineage>
        <taxon>Bacteria</taxon>
        <taxon>Bacillati</taxon>
        <taxon>Bacillota</taxon>
        <taxon>Bacilli</taxon>
        <taxon>Bacillales</taxon>
        <taxon>Paenibacillaceae</taxon>
        <taxon>Paenibacillus</taxon>
    </lineage>
</organism>
<dbReference type="GO" id="GO:0003723">
    <property type="term" value="F:RNA binding"/>
    <property type="evidence" value="ECO:0007669"/>
    <property type="project" value="UniProtKB-KW"/>
</dbReference>
<reference evidence="11" key="1">
    <citation type="submission" date="2018-11" db="EMBL/GenBank/DDBJ databases">
        <title>Complete genome sequence of Paenibacillus sp. ML311-T8.</title>
        <authorList>
            <person name="Nam Y.-D."/>
            <person name="Kang J."/>
            <person name="Chung W.-H."/>
            <person name="Park Y.S."/>
        </authorList>
    </citation>
    <scope>NUCLEOTIDE SEQUENCE [LARGE SCALE GENOMIC DNA]</scope>
    <source>
        <strain evidence="11">ML311-T8</strain>
    </source>
</reference>
<evidence type="ECO:0000256" key="2">
    <source>
        <dbReference type="ARBA" id="ARBA00022490"/>
    </source>
</evidence>
<evidence type="ECO:0000256" key="3">
    <source>
        <dbReference type="ARBA" id="ARBA00022552"/>
    </source>
</evidence>
<dbReference type="Gene3D" id="2.30.130.10">
    <property type="entry name" value="PUA domain"/>
    <property type="match status" value="1"/>
</dbReference>
<keyword evidence="4 10" id="KW-0489">Methyltransferase</keyword>
<dbReference type="InterPro" id="IPR015947">
    <property type="entry name" value="PUA-like_sf"/>
</dbReference>
<dbReference type="InterPro" id="IPR002478">
    <property type="entry name" value="PUA"/>
</dbReference>
<dbReference type="EMBL" id="CP034235">
    <property type="protein sequence ID" value="QGQ95712.1"/>
    <property type="molecule type" value="Genomic_DNA"/>
</dbReference>
<dbReference type="Gene3D" id="3.30.750.80">
    <property type="entry name" value="RNA methyltransferase domain (HRMD) like"/>
    <property type="match status" value="1"/>
</dbReference>
<dbReference type="Gene3D" id="3.40.50.150">
    <property type="entry name" value="Vaccinia Virus protein VP39"/>
    <property type="match status" value="1"/>
</dbReference>
<keyword evidence="6" id="KW-0949">S-adenosyl-L-methionine</keyword>
<dbReference type="InterPro" id="IPR036974">
    <property type="entry name" value="PUA_sf"/>
</dbReference>
<dbReference type="SUPFAM" id="SSF88697">
    <property type="entry name" value="PUA domain-like"/>
    <property type="match status" value="1"/>
</dbReference>
<dbReference type="CDD" id="cd11572">
    <property type="entry name" value="RlmI_M_like"/>
    <property type="match status" value="1"/>
</dbReference>
<gene>
    <name evidence="10" type="ORF">EHS13_12885</name>
</gene>
<comment type="similarity">
    <text evidence="8">Belongs to the methyltransferase superfamily. RlmI family.</text>
</comment>
<dbReference type="Pfam" id="PF13847">
    <property type="entry name" value="Methyltransf_31"/>
    <property type="match status" value="1"/>
</dbReference>
<keyword evidence="11" id="KW-1185">Reference proteome</keyword>